<dbReference type="AlphaFoldDB" id="A0A7W4NNR7"/>
<reference evidence="1 2" key="1">
    <citation type="submission" date="2020-04" db="EMBL/GenBank/DDBJ databases">
        <title>Description of novel Gluconacetobacter.</title>
        <authorList>
            <person name="Sombolestani A."/>
        </authorList>
    </citation>
    <scope>NUCLEOTIDE SEQUENCE [LARGE SCALE GENOMIC DNA]</scope>
    <source>
        <strain evidence="1 2">LMG 7603</strain>
    </source>
</reference>
<name>A0A7W4NNR7_GLUDI</name>
<accession>A0A7W4NNR7</accession>
<proteinExistence type="predicted"/>
<protein>
    <submittedName>
        <fullName evidence="1">Uncharacterized protein</fullName>
    </submittedName>
</protein>
<dbReference type="RefSeq" id="WP_183116341.1">
    <property type="nucleotide sequence ID" value="NZ_JABEQG010000039.1"/>
</dbReference>
<dbReference type="EMBL" id="JABEQG010000039">
    <property type="protein sequence ID" value="MBB2157710.1"/>
    <property type="molecule type" value="Genomic_DNA"/>
</dbReference>
<evidence type="ECO:0000313" key="2">
    <source>
        <dbReference type="Proteomes" id="UP000550787"/>
    </source>
</evidence>
<organism evidence="1 2">
    <name type="scientific">Gluconacetobacter diazotrophicus</name>
    <name type="common">Acetobacter diazotrophicus</name>
    <dbReference type="NCBI Taxonomy" id="33996"/>
    <lineage>
        <taxon>Bacteria</taxon>
        <taxon>Pseudomonadati</taxon>
        <taxon>Pseudomonadota</taxon>
        <taxon>Alphaproteobacteria</taxon>
        <taxon>Acetobacterales</taxon>
        <taxon>Acetobacteraceae</taxon>
        <taxon>Gluconacetobacter</taxon>
    </lineage>
</organism>
<comment type="caution">
    <text evidence="1">The sequence shown here is derived from an EMBL/GenBank/DDBJ whole genome shotgun (WGS) entry which is preliminary data.</text>
</comment>
<gene>
    <name evidence="1" type="ORF">HLH33_15580</name>
</gene>
<dbReference type="Proteomes" id="UP000550787">
    <property type="component" value="Unassembled WGS sequence"/>
</dbReference>
<evidence type="ECO:0000313" key="1">
    <source>
        <dbReference type="EMBL" id="MBB2157710.1"/>
    </source>
</evidence>
<sequence length="170" mass="18774">MAILSVGGAYITLDAPFHPELACQASRYRGRFVGKGKWRFDPKWEPELRAMCRLLFGVDGRPETAADLIDLTVAVQERSVAYPLFRRFNADIYLGGRQVAGVLKGRTIARPGKGVRFVKAEPRLERQGLGWWLSVPTGAEFIIRGVPRMAVPFMEAGLVDHGHLVAAKAA</sequence>